<dbReference type="InterPro" id="IPR000073">
    <property type="entry name" value="AB_hydrolase_1"/>
</dbReference>
<protein>
    <submittedName>
        <fullName evidence="2">Alpha/beta hydrolase</fullName>
    </submittedName>
</protein>
<dbReference type="GO" id="GO:0016787">
    <property type="term" value="F:hydrolase activity"/>
    <property type="evidence" value="ECO:0007669"/>
    <property type="project" value="UniProtKB-KW"/>
</dbReference>
<name>A0A9X4H257_9FIRM</name>
<reference evidence="2" key="1">
    <citation type="submission" date="2022-02" db="EMBL/GenBank/DDBJ databases">
        <authorList>
            <person name="Leng L."/>
        </authorList>
    </citation>
    <scope>NUCLEOTIDE SEQUENCE</scope>
    <source>
        <strain evidence="2">JI</strain>
    </source>
</reference>
<proteinExistence type="predicted"/>
<keyword evidence="2" id="KW-0378">Hydrolase</keyword>
<evidence type="ECO:0000313" key="2">
    <source>
        <dbReference type="EMBL" id="MDF9408676.1"/>
    </source>
</evidence>
<organism evidence="2 3">
    <name type="scientific">Pelotomaculum isophthalicicum JI</name>
    <dbReference type="NCBI Taxonomy" id="947010"/>
    <lineage>
        <taxon>Bacteria</taxon>
        <taxon>Bacillati</taxon>
        <taxon>Bacillota</taxon>
        <taxon>Clostridia</taxon>
        <taxon>Eubacteriales</taxon>
        <taxon>Desulfotomaculaceae</taxon>
        <taxon>Pelotomaculum</taxon>
    </lineage>
</organism>
<keyword evidence="3" id="KW-1185">Reference proteome</keyword>
<dbReference type="Proteomes" id="UP001154312">
    <property type="component" value="Unassembled WGS sequence"/>
</dbReference>
<dbReference type="InterPro" id="IPR050266">
    <property type="entry name" value="AB_hydrolase_sf"/>
</dbReference>
<evidence type="ECO:0000259" key="1">
    <source>
        <dbReference type="Pfam" id="PF12697"/>
    </source>
</evidence>
<dbReference type="EMBL" id="JAKOAV010000017">
    <property type="protein sequence ID" value="MDF9408676.1"/>
    <property type="molecule type" value="Genomic_DNA"/>
</dbReference>
<dbReference type="SUPFAM" id="SSF53474">
    <property type="entry name" value="alpha/beta-Hydrolases"/>
    <property type="match status" value="1"/>
</dbReference>
<accession>A0A9X4H257</accession>
<dbReference type="PRINTS" id="PR00111">
    <property type="entry name" value="ABHYDROLASE"/>
</dbReference>
<dbReference type="Gene3D" id="3.40.50.1820">
    <property type="entry name" value="alpha/beta hydrolase"/>
    <property type="match status" value="1"/>
</dbReference>
<sequence>MPYCELDNVQYFYYERNPEKTGGVGKTIVFVHGAGGNGSYWTKQLTGLGSNFRVIAPDLPGHGKSAGTSCDSIKAYREFLNKFAAKVIDGGFYLAGHSMGGAVVLDFSLNHPEMLAGVILIATSAKFSAINAILEMLKNGRHNHELVDLVYSKNALPQFRELALREINSVSPVVWFRDFSACKYFDVTSRLSEIQLPALIMTGTGDLLTPLQYARLLECGLPCARLVEIEGAGHMLMLEKPGIVNKHIIDFISSK</sequence>
<gene>
    <name evidence="2" type="ORF">L7E55_09955</name>
</gene>
<dbReference type="Pfam" id="PF12697">
    <property type="entry name" value="Abhydrolase_6"/>
    <property type="match status" value="1"/>
</dbReference>
<dbReference type="AlphaFoldDB" id="A0A9X4H257"/>
<evidence type="ECO:0000313" key="3">
    <source>
        <dbReference type="Proteomes" id="UP001154312"/>
    </source>
</evidence>
<comment type="caution">
    <text evidence="2">The sequence shown here is derived from an EMBL/GenBank/DDBJ whole genome shotgun (WGS) entry which is preliminary data.</text>
</comment>
<dbReference type="RefSeq" id="WP_277444031.1">
    <property type="nucleotide sequence ID" value="NZ_JAKOAV010000017.1"/>
</dbReference>
<dbReference type="InterPro" id="IPR029058">
    <property type="entry name" value="AB_hydrolase_fold"/>
</dbReference>
<dbReference type="PANTHER" id="PTHR43798">
    <property type="entry name" value="MONOACYLGLYCEROL LIPASE"/>
    <property type="match status" value="1"/>
</dbReference>
<feature type="domain" description="AB hydrolase-1" evidence="1">
    <location>
        <begin position="28"/>
        <end position="243"/>
    </location>
</feature>